<dbReference type="EMBL" id="AZHD01000019">
    <property type="protein sequence ID" value="OAA55615.1"/>
    <property type="molecule type" value="Genomic_DNA"/>
</dbReference>
<evidence type="ECO:0000256" key="7">
    <source>
        <dbReference type="ARBA" id="ARBA00022840"/>
    </source>
</evidence>
<dbReference type="PROSITE" id="PS00109">
    <property type="entry name" value="PROTEIN_KINASE_TYR"/>
    <property type="match status" value="1"/>
</dbReference>
<protein>
    <recommendedName>
        <fullName evidence="5">EKC/KEOPS complex subunit BUD32</fullName>
        <ecNumber evidence="3">2.7.11.1</ecNumber>
    </recommendedName>
    <alternativeName>
        <fullName evidence="8 9">Atypical Serine/threonine protein kinase BUD32</fullName>
    </alternativeName>
    <alternativeName>
        <fullName evidence="4">EKC/KEOPS complex subunit bud32</fullName>
    </alternativeName>
</protein>
<dbReference type="SUPFAM" id="SSF56112">
    <property type="entry name" value="Protein kinase-like (PK-like)"/>
    <property type="match status" value="1"/>
</dbReference>
<name>A0A162IDI6_9HYPO</name>
<dbReference type="GO" id="GO:0005524">
    <property type="term" value="F:ATP binding"/>
    <property type="evidence" value="ECO:0007669"/>
    <property type="project" value="UniProtKB-KW"/>
</dbReference>
<dbReference type="GO" id="GO:0005737">
    <property type="term" value="C:cytoplasm"/>
    <property type="evidence" value="ECO:0007669"/>
    <property type="project" value="TreeGrafter"/>
</dbReference>
<comment type="catalytic activity">
    <reaction evidence="11">
        <text>L-seryl-[protein] + ATP = O-phospho-L-seryl-[protein] + ADP + H(+)</text>
        <dbReference type="Rhea" id="RHEA:17989"/>
        <dbReference type="Rhea" id="RHEA-COMP:9863"/>
        <dbReference type="Rhea" id="RHEA-COMP:11604"/>
        <dbReference type="ChEBI" id="CHEBI:15378"/>
        <dbReference type="ChEBI" id="CHEBI:29999"/>
        <dbReference type="ChEBI" id="CHEBI:30616"/>
        <dbReference type="ChEBI" id="CHEBI:83421"/>
        <dbReference type="ChEBI" id="CHEBI:456216"/>
        <dbReference type="EC" id="2.7.11.1"/>
    </reaction>
</comment>
<evidence type="ECO:0000256" key="9">
    <source>
        <dbReference type="ARBA" id="ARBA00033194"/>
    </source>
</evidence>
<comment type="function">
    <text evidence="1">Component of the EKC/KEOPS complex that is required for the formation of a threonylcarbamoyl group on adenosine at position 37 (t(6)A37) in tRNAs that read codons beginning with adenine. The complex is probably involved in the transfer of the threonylcarbamoyl moiety of threonylcarbamoyl-AMP (TC-AMP) to the N6 group of A37. BUD32 has ATPase activity in the context of the EKC/KEOPS complex and likely plays a supporting role to the catalytic subunit KAE1. The EKC/KEOPS complex also promotes both telomere uncapping and telomere elongation. The complex is required for efficient recruitment of transcriptional coactivators.</text>
</comment>
<dbReference type="AlphaFoldDB" id="A0A162IDI6"/>
<dbReference type="PANTHER" id="PTHR24346">
    <property type="entry name" value="MAP/MICROTUBULE AFFINITY-REGULATING KINASE"/>
    <property type="match status" value="1"/>
</dbReference>
<evidence type="ECO:0000256" key="10">
    <source>
        <dbReference type="ARBA" id="ARBA00047899"/>
    </source>
</evidence>
<proteinExistence type="predicted"/>
<evidence type="ECO:0000256" key="1">
    <source>
        <dbReference type="ARBA" id="ARBA00003747"/>
    </source>
</evidence>
<dbReference type="SMART" id="SM00220">
    <property type="entry name" value="S_TKc"/>
    <property type="match status" value="1"/>
</dbReference>
<feature type="domain" description="Protein kinase" evidence="12">
    <location>
        <begin position="1"/>
        <end position="273"/>
    </location>
</feature>
<evidence type="ECO:0000256" key="4">
    <source>
        <dbReference type="ARBA" id="ARBA00013948"/>
    </source>
</evidence>
<evidence type="ECO:0000259" key="12">
    <source>
        <dbReference type="PROSITE" id="PS50011"/>
    </source>
</evidence>
<keyword evidence="13" id="KW-0808">Transferase</keyword>
<keyword evidence="7" id="KW-0067">ATP-binding</keyword>
<comment type="caution">
    <text evidence="13">The sequence shown here is derived from an EMBL/GenBank/DDBJ whole genome shotgun (WGS) entry which is preliminary data.</text>
</comment>
<keyword evidence="6" id="KW-0547">Nucleotide-binding</keyword>
<comment type="subunit">
    <text evidence="2">Component of the EKC/KEOPS complex composed of at least BUD32, CGI121, GON7, KAE1 and PCC1; the whole complex dimerizes.</text>
</comment>
<comment type="catalytic activity">
    <reaction evidence="10">
        <text>L-threonyl-[protein] + ATP = O-phospho-L-threonyl-[protein] + ADP + H(+)</text>
        <dbReference type="Rhea" id="RHEA:46608"/>
        <dbReference type="Rhea" id="RHEA-COMP:11060"/>
        <dbReference type="Rhea" id="RHEA-COMP:11605"/>
        <dbReference type="ChEBI" id="CHEBI:15378"/>
        <dbReference type="ChEBI" id="CHEBI:30013"/>
        <dbReference type="ChEBI" id="CHEBI:30616"/>
        <dbReference type="ChEBI" id="CHEBI:61977"/>
        <dbReference type="ChEBI" id="CHEBI:456216"/>
        <dbReference type="EC" id="2.7.11.1"/>
    </reaction>
</comment>
<dbReference type="GO" id="GO:0035556">
    <property type="term" value="P:intracellular signal transduction"/>
    <property type="evidence" value="ECO:0007669"/>
    <property type="project" value="TreeGrafter"/>
</dbReference>
<reference evidence="13 14" key="1">
    <citation type="journal article" date="2016" name="Genome Biol. Evol.">
        <title>Divergent and convergent evolution of fungal pathogenicity.</title>
        <authorList>
            <person name="Shang Y."/>
            <person name="Xiao G."/>
            <person name="Zheng P."/>
            <person name="Cen K."/>
            <person name="Zhan S."/>
            <person name="Wang C."/>
        </authorList>
    </citation>
    <scope>NUCLEOTIDE SEQUENCE [LARGE SCALE GENOMIC DNA]</scope>
    <source>
        <strain evidence="13 14">RCEF 264</strain>
    </source>
</reference>
<accession>A0A162IDI6</accession>
<evidence type="ECO:0000256" key="8">
    <source>
        <dbReference type="ARBA" id="ARBA00030980"/>
    </source>
</evidence>
<dbReference type="InterPro" id="IPR011009">
    <property type="entry name" value="Kinase-like_dom_sf"/>
</dbReference>
<dbReference type="InterPro" id="IPR000719">
    <property type="entry name" value="Prot_kinase_dom"/>
</dbReference>
<dbReference type="STRING" id="1081102.A0A162IDI6"/>
<evidence type="ECO:0000256" key="3">
    <source>
        <dbReference type="ARBA" id="ARBA00012513"/>
    </source>
</evidence>
<evidence type="ECO:0000313" key="13">
    <source>
        <dbReference type="EMBL" id="OAA55615.1"/>
    </source>
</evidence>
<keyword evidence="13" id="KW-0418">Kinase</keyword>
<organism evidence="13 14">
    <name type="scientific">Niveomyces insectorum RCEF 264</name>
    <dbReference type="NCBI Taxonomy" id="1081102"/>
    <lineage>
        <taxon>Eukaryota</taxon>
        <taxon>Fungi</taxon>
        <taxon>Dikarya</taxon>
        <taxon>Ascomycota</taxon>
        <taxon>Pezizomycotina</taxon>
        <taxon>Sordariomycetes</taxon>
        <taxon>Hypocreomycetidae</taxon>
        <taxon>Hypocreales</taxon>
        <taxon>Cordycipitaceae</taxon>
        <taxon>Niveomyces</taxon>
    </lineage>
</organism>
<evidence type="ECO:0000313" key="14">
    <source>
        <dbReference type="Proteomes" id="UP000076874"/>
    </source>
</evidence>
<dbReference type="PROSITE" id="PS50011">
    <property type="entry name" value="PROTEIN_KINASE_DOM"/>
    <property type="match status" value="1"/>
</dbReference>
<evidence type="ECO:0000256" key="11">
    <source>
        <dbReference type="ARBA" id="ARBA00048679"/>
    </source>
</evidence>
<dbReference type="InterPro" id="IPR008266">
    <property type="entry name" value="Tyr_kinase_AS"/>
</dbReference>
<evidence type="ECO:0000256" key="5">
    <source>
        <dbReference type="ARBA" id="ARBA00019973"/>
    </source>
</evidence>
<dbReference type="GO" id="GO:0004674">
    <property type="term" value="F:protein serine/threonine kinase activity"/>
    <property type="evidence" value="ECO:0007669"/>
    <property type="project" value="UniProtKB-EC"/>
</dbReference>
<dbReference type="EC" id="2.7.11.1" evidence="3"/>
<dbReference type="PANTHER" id="PTHR24346:SF30">
    <property type="entry name" value="MATERNAL EMBRYONIC LEUCINE ZIPPER KINASE"/>
    <property type="match status" value="1"/>
</dbReference>
<sequence length="273" mass="29536">MEEIGCGRTSTVLRLRPGVVLKSPHSFRPGSGLAELTELAVTTEQAVLSRLQGHPRIVQYLGYYDEPGGPNGLLLAEASHGDLQTYLDTHPAPDRSLALKWCQQAVEAIAYVHSRGVVHSDLRTGNLLLHETVPGSGVLDLVLADFGGAACPELGVDGRGMPSTPFLHPVYATDDVASVGLDLFGLGSVCYVILTGHWPHSTAPGGRPAREAQARQEYEQRVDELFRQDIYPDVSTLPGGDVVLRCWLRKYTTAEDVLHDIRTGDVHVLEDGS</sequence>
<keyword evidence="14" id="KW-1185">Reference proteome</keyword>
<dbReference type="Pfam" id="PF00069">
    <property type="entry name" value="Pkinase"/>
    <property type="match status" value="1"/>
</dbReference>
<dbReference type="OrthoDB" id="1668230at2759"/>
<dbReference type="Gene3D" id="1.10.510.10">
    <property type="entry name" value="Transferase(Phosphotransferase) domain 1"/>
    <property type="match status" value="1"/>
</dbReference>
<evidence type="ECO:0000256" key="2">
    <source>
        <dbReference type="ARBA" id="ARBA00011534"/>
    </source>
</evidence>
<dbReference type="Proteomes" id="UP000076874">
    <property type="component" value="Unassembled WGS sequence"/>
</dbReference>
<gene>
    <name evidence="13" type="ORF">SPI_08299</name>
</gene>
<evidence type="ECO:0000256" key="6">
    <source>
        <dbReference type="ARBA" id="ARBA00022741"/>
    </source>
</evidence>